<dbReference type="EMBL" id="KI546004">
    <property type="protein sequence ID" value="EST48111.1"/>
    <property type="molecule type" value="Genomic_DNA"/>
</dbReference>
<dbReference type="AlphaFoldDB" id="V6LWM1"/>
<dbReference type="EMBL" id="AUWU02000001">
    <property type="protein sequence ID" value="KAH0577278.1"/>
    <property type="molecule type" value="Genomic_DNA"/>
</dbReference>
<sequence length="250" mass="27803">MIYEIYQLAVGSRQLLFQKTLHPITGSYKQLTPKLVTSFFSQFHAAQSPLGPLAHVQFADFSASFAQNEASQVVVLHSCQSRFFGVQLAGAILQALTKYQGTPQPELIQRHRMDILGSTVRGILLEVGEMRYVQNAYLVFGGELITSRSAPSATDQLAFLQSQLCDRASLVFSAAQRIIAHTHPRFTLAVHINKRKTETAECEYSLNTAQGRASFEDAQDGQQRWCDLDDMVADIFCAVSGFVECYDQVV</sequence>
<dbReference type="Proteomes" id="UP000018208">
    <property type="component" value="Unassembled WGS sequence"/>
</dbReference>
<reference evidence="2" key="2">
    <citation type="submission" date="2020-12" db="EMBL/GenBank/DDBJ databases">
        <title>New Spironucleus salmonicida genome in near-complete chromosomes.</title>
        <authorList>
            <person name="Xu F."/>
            <person name="Kurt Z."/>
            <person name="Jimenez-Gonzalez A."/>
            <person name="Astvaldsson A."/>
            <person name="Andersson J.O."/>
            <person name="Svard S.G."/>
        </authorList>
    </citation>
    <scope>NUCLEOTIDE SEQUENCE</scope>
    <source>
        <strain evidence="2">ATCC 50377</strain>
    </source>
</reference>
<proteinExistence type="predicted"/>
<reference evidence="1 2" key="1">
    <citation type="journal article" date="2014" name="PLoS Genet.">
        <title>The Genome of Spironucleus salmonicida Highlights a Fish Pathogen Adapted to Fluctuating Environments.</title>
        <authorList>
            <person name="Xu F."/>
            <person name="Jerlstrom-Hultqvist J."/>
            <person name="Einarsson E."/>
            <person name="Astvaldsson A."/>
            <person name="Svard S.G."/>
            <person name="Andersson J.O."/>
        </authorList>
    </citation>
    <scope>NUCLEOTIDE SEQUENCE</scope>
    <source>
        <strain evidence="2">ATCC 50377</strain>
    </source>
</reference>
<name>V6LWM1_9EUKA</name>
<evidence type="ECO:0000313" key="3">
    <source>
        <dbReference type="Proteomes" id="UP000018208"/>
    </source>
</evidence>
<dbReference type="VEuPathDB" id="GiardiaDB:SS50377_20629"/>
<accession>V6LWM1</accession>
<keyword evidence="3" id="KW-1185">Reference proteome</keyword>
<protein>
    <submittedName>
        <fullName evidence="1">Uncharacterized protein</fullName>
    </submittedName>
</protein>
<evidence type="ECO:0000313" key="1">
    <source>
        <dbReference type="EMBL" id="EST48111.1"/>
    </source>
</evidence>
<evidence type="ECO:0000313" key="2">
    <source>
        <dbReference type="EMBL" id="KAH0577278.1"/>
    </source>
</evidence>
<gene>
    <name evidence="1" type="ORF">SS50377_11752</name>
    <name evidence="2" type="ORF">SS50377_20629</name>
</gene>
<organism evidence="1">
    <name type="scientific">Spironucleus salmonicida</name>
    <dbReference type="NCBI Taxonomy" id="348837"/>
    <lineage>
        <taxon>Eukaryota</taxon>
        <taxon>Metamonada</taxon>
        <taxon>Diplomonadida</taxon>
        <taxon>Hexamitidae</taxon>
        <taxon>Hexamitinae</taxon>
        <taxon>Spironucleus</taxon>
    </lineage>
</organism>